<dbReference type="EMBL" id="MNCJ02000318">
    <property type="protein sequence ID" value="KAF5813652.1"/>
    <property type="molecule type" value="Genomic_DNA"/>
</dbReference>
<dbReference type="InterPro" id="IPR036875">
    <property type="entry name" value="Znf_CCHC_sf"/>
</dbReference>
<dbReference type="SUPFAM" id="SSF57756">
    <property type="entry name" value="Retrovirus zinc finger-like domains"/>
    <property type="match status" value="1"/>
</dbReference>
<protein>
    <submittedName>
        <fullName evidence="1">Transcription factor interactor and regulator CCHC(Zn) family</fullName>
    </submittedName>
</protein>
<keyword evidence="2" id="KW-1185">Reference proteome</keyword>
<accession>A0A9K3NUE8</accession>
<reference evidence="1" key="2">
    <citation type="submission" date="2020-06" db="EMBL/GenBank/DDBJ databases">
        <title>Helianthus annuus Genome sequencing and assembly Release 2.</title>
        <authorList>
            <person name="Gouzy J."/>
            <person name="Langlade N."/>
            <person name="Munos S."/>
        </authorList>
    </citation>
    <scope>NUCLEOTIDE SEQUENCE</scope>
    <source>
        <tissue evidence="1">Leaves</tissue>
    </source>
</reference>
<dbReference type="GO" id="GO:0003676">
    <property type="term" value="F:nucleic acid binding"/>
    <property type="evidence" value="ECO:0007669"/>
    <property type="project" value="InterPro"/>
</dbReference>
<proteinExistence type="predicted"/>
<dbReference type="AlphaFoldDB" id="A0A9K3NUE8"/>
<dbReference type="Proteomes" id="UP000215914">
    <property type="component" value="Unassembled WGS sequence"/>
</dbReference>
<dbReference type="GO" id="GO:0008270">
    <property type="term" value="F:zinc ion binding"/>
    <property type="evidence" value="ECO:0007669"/>
    <property type="project" value="InterPro"/>
</dbReference>
<reference evidence="1" key="1">
    <citation type="journal article" date="2017" name="Nature">
        <title>The sunflower genome provides insights into oil metabolism, flowering and Asterid evolution.</title>
        <authorList>
            <person name="Badouin H."/>
            <person name="Gouzy J."/>
            <person name="Grassa C.J."/>
            <person name="Murat F."/>
            <person name="Staton S.E."/>
            <person name="Cottret L."/>
            <person name="Lelandais-Briere C."/>
            <person name="Owens G.L."/>
            <person name="Carrere S."/>
            <person name="Mayjonade B."/>
            <person name="Legrand L."/>
            <person name="Gill N."/>
            <person name="Kane N.C."/>
            <person name="Bowers J.E."/>
            <person name="Hubner S."/>
            <person name="Bellec A."/>
            <person name="Berard A."/>
            <person name="Berges H."/>
            <person name="Blanchet N."/>
            <person name="Boniface M.C."/>
            <person name="Brunel D."/>
            <person name="Catrice O."/>
            <person name="Chaidir N."/>
            <person name="Claudel C."/>
            <person name="Donnadieu C."/>
            <person name="Faraut T."/>
            <person name="Fievet G."/>
            <person name="Helmstetter N."/>
            <person name="King M."/>
            <person name="Knapp S.J."/>
            <person name="Lai Z."/>
            <person name="Le Paslier M.C."/>
            <person name="Lippi Y."/>
            <person name="Lorenzon L."/>
            <person name="Mandel J.R."/>
            <person name="Marage G."/>
            <person name="Marchand G."/>
            <person name="Marquand E."/>
            <person name="Bret-Mestries E."/>
            <person name="Morien E."/>
            <person name="Nambeesan S."/>
            <person name="Nguyen T."/>
            <person name="Pegot-Espagnet P."/>
            <person name="Pouilly N."/>
            <person name="Raftis F."/>
            <person name="Sallet E."/>
            <person name="Schiex T."/>
            <person name="Thomas J."/>
            <person name="Vandecasteele C."/>
            <person name="Vares D."/>
            <person name="Vear F."/>
            <person name="Vautrin S."/>
            <person name="Crespi M."/>
            <person name="Mangin B."/>
            <person name="Burke J.M."/>
            <person name="Salse J."/>
            <person name="Munos S."/>
            <person name="Vincourt P."/>
            <person name="Rieseberg L.H."/>
            <person name="Langlade N.B."/>
        </authorList>
    </citation>
    <scope>NUCLEOTIDE SEQUENCE</scope>
    <source>
        <tissue evidence="1">Leaves</tissue>
    </source>
</reference>
<evidence type="ECO:0000313" key="2">
    <source>
        <dbReference type="Proteomes" id="UP000215914"/>
    </source>
</evidence>
<gene>
    <name evidence="1" type="ORF">HanXRQr2_Chr03g0101301</name>
</gene>
<sequence>MSINTAKQQMSFLAPILESYEILVVGRIGNPELAKEDYDQIDPEEMELIDIRWCLASDIRRAQRIMEITGRQELGGLLSTKLGFDKSKVTYFQCKQKGHFKRECVNQEVTDHCNPFHDDYYKKAIYHTTGEHTSRESQKQITGNSSKEKSQALVSIHDHAKHRVIHDDEGFNWGDYIDDDGNELIAEVKQSALVAEVKERTKEEILQEKNVQRKILCRLQNRRNAKRV</sequence>
<dbReference type="Gramene" id="mRNA:HanXRQr2_Chr03g0101301">
    <property type="protein sequence ID" value="CDS:HanXRQr2_Chr03g0101301.1"/>
    <property type="gene ID" value="HanXRQr2_Chr03g0101301"/>
</dbReference>
<evidence type="ECO:0000313" key="1">
    <source>
        <dbReference type="EMBL" id="KAF5813652.1"/>
    </source>
</evidence>
<name>A0A9K3NUE8_HELAN</name>
<organism evidence="1 2">
    <name type="scientific">Helianthus annuus</name>
    <name type="common">Common sunflower</name>
    <dbReference type="NCBI Taxonomy" id="4232"/>
    <lineage>
        <taxon>Eukaryota</taxon>
        <taxon>Viridiplantae</taxon>
        <taxon>Streptophyta</taxon>
        <taxon>Embryophyta</taxon>
        <taxon>Tracheophyta</taxon>
        <taxon>Spermatophyta</taxon>
        <taxon>Magnoliopsida</taxon>
        <taxon>eudicotyledons</taxon>
        <taxon>Gunneridae</taxon>
        <taxon>Pentapetalae</taxon>
        <taxon>asterids</taxon>
        <taxon>campanulids</taxon>
        <taxon>Asterales</taxon>
        <taxon>Asteraceae</taxon>
        <taxon>Asteroideae</taxon>
        <taxon>Heliantheae alliance</taxon>
        <taxon>Heliantheae</taxon>
        <taxon>Helianthus</taxon>
    </lineage>
</organism>
<comment type="caution">
    <text evidence="1">The sequence shown here is derived from an EMBL/GenBank/DDBJ whole genome shotgun (WGS) entry which is preliminary data.</text>
</comment>